<reference evidence="6 7" key="1">
    <citation type="submission" date="2020-04" db="EMBL/GenBank/DDBJ databases">
        <authorList>
            <person name="Laetsch R D."/>
            <person name="Stevens L."/>
            <person name="Kumar S."/>
            <person name="Blaxter L. M."/>
        </authorList>
    </citation>
    <scope>NUCLEOTIDE SEQUENCE [LARGE SCALE GENOMIC DNA]</scope>
</reference>
<proteinExistence type="inferred from homology"/>
<evidence type="ECO:0000256" key="1">
    <source>
        <dbReference type="ARBA" id="ARBA00004656"/>
    </source>
</evidence>
<sequence>MNSVALESKTKLPQKILEVITDGQALAQLSIASSQTSEILNSSAKNLCNIEPSVKTTEELLESIDKIIDETQEAFPKVDNGYVL</sequence>
<dbReference type="EMBL" id="CADEPM010000010">
    <property type="protein sequence ID" value="CAB3410105.1"/>
    <property type="molecule type" value="Genomic_DNA"/>
</dbReference>
<comment type="similarity">
    <text evidence="2">Belongs to the BORCS7 family.</text>
</comment>
<dbReference type="InterPro" id="IPR032143">
    <property type="entry name" value="BORCS7"/>
</dbReference>
<evidence type="ECO:0000313" key="7">
    <source>
        <dbReference type="Proteomes" id="UP000494206"/>
    </source>
</evidence>
<dbReference type="OrthoDB" id="5567844at2759"/>
<dbReference type="Proteomes" id="UP000494206">
    <property type="component" value="Unassembled WGS sequence"/>
</dbReference>
<protein>
    <recommendedName>
        <fullName evidence="3">BLOC-1-related complex subunit 7</fullName>
    </recommendedName>
</protein>
<evidence type="ECO:0000256" key="2">
    <source>
        <dbReference type="ARBA" id="ARBA00005433"/>
    </source>
</evidence>
<comment type="caution">
    <text evidence="6">The sequence shown here is derived from an EMBL/GenBank/DDBJ whole genome shotgun (WGS) entry which is preliminary data.</text>
</comment>
<keyword evidence="4" id="KW-0472">Membrane</keyword>
<accession>A0A8S1F2C9</accession>
<evidence type="ECO:0000256" key="3">
    <source>
        <dbReference type="ARBA" id="ARBA00022295"/>
    </source>
</evidence>
<dbReference type="Pfam" id="PF16088">
    <property type="entry name" value="BORCS7"/>
    <property type="match status" value="1"/>
</dbReference>
<keyword evidence="5" id="KW-0458">Lysosome</keyword>
<keyword evidence="7" id="KW-1185">Reference proteome</keyword>
<dbReference type="GO" id="GO:0005765">
    <property type="term" value="C:lysosomal membrane"/>
    <property type="evidence" value="ECO:0007669"/>
    <property type="project" value="UniProtKB-SubCell"/>
</dbReference>
<gene>
    <name evidence="6" type="ORF">CBOVIS_LOCUS11669</name>
</gene>
<organism evidence="6 7">
    <name type="scientific">Caenorhabditis bovis</name>
    <dbReference type="NCBI Taxonomy" id="2654633"/>
    <lineage>
        <taxon>Eukaryota</taxon>
        <taxon>Metazoa</taxon>
        <taxon>Ecdysozoa</taxon>
        <taxon>Nematoda</taxon>
        <taxon>Chromadorea</taxon>
        <taxon>Rhabditida</taxon>
        <taxon>Rhabditina</taxon>
        <taxon>Rhabditomorpha</taxon>
        <taxon>Rhabditoidea</taxon>
        <taxon>Rhabditidae</taxon>
        <taxon>Peloderinae</taxon>
        <taxon>Caenorhabditis</taxon>
    </lineage>
</organism>
<dbReference type="AlphaFoldDB" id="A0A8S1F2C9"/>
<evidence type="ECO:0000256" key="4">
    <source>
        <dbReference type="ARBA" id="ARBA00023136"/>
    </source>
</evidence>
<name>A0A8S1F2C9_9PELO</name>
<comment type="subcellular location">
    <subcellularLocation>
        <location evidence="1">Lysosome membrane</location>
    </subcellularLocation>
</comment>
<evidence type="ECO:0000313" key="6">
    <source>
        <dbReference type="EMBL" id="CAB3410105.1"/>
    </source>
</evidence>
<evidence type="ECO:0000256" key="5">
    <source>
        <dbReference type="ARBA" id="ARBA00023228"/>
    </source>
</evidence>